<keyword evidence="5" id="KW-0233">DNA recombination</keyword>
<evidence type="ECO:0000256" key="2">
    <source>
        <dbReference type="ARBA" id="ARBA00010961"/>
    </source>
</evidence>
<dbReference type="EMBL" id="JACGWZ010000001">
    <property type="protein sequence ID" value="MBA8824033.1"/>
    <property type="molecule type" value="Genomic_DNA"/>
</dbReference>
<keyword evidence="7" id="KW-1185">Reference proteome</keyword>
<organism evidence="6 7">
    <name type="scientific">Halosaccharopolyspora lacisalsi</name>
    <dbReference type="NCBI Taxonomy" id="1000566"/>
    <lineage>
        <taxon>Bacteria</taxon>
        <taxon>Bacillati</taxon>
        <taxon>Actinomycetota</taxon>
        <taxon>Actinomycetes</taxon>
        <taxon>Pseudonocardiales</taxon>
        <taxon>Pseudonocardiaceae</taxon>
        <taxon>Halosaccharopolyspora</taxon>
    </lineage>
</organism>
<protein>
    <submittedName>
        <fullName evidence="6">Transposase-like protein</fullName>
    </submittedName>
</protein>
<keyword evidence="3" id="KW-0815">Transposition</keyword>
<dbReference type="Pfam" id="PF00872">
    <property type="entry name" value="Transposase_mut"/>
    <property type="match status" value="1"/>
</dbReference>
<dbReference type="GO" id="GO:0003677">
    <property type="term" value="F:DNA binding"/>
    <property type="evidence" value="ECO:0007669"/>
    <property type="project" value="UniProtKB-KW"/>
</dbReference>
<dbReference type="Proteomes" id="UP000569329">
    <property type="component" value="Unassembled WGS sequence"/>
</dbReference>
<accession>A0A839DSI3</accession>
<proteinExistence type="inferred from homology"/>
<dbReference type="InterPro" id="IPR001207">
    <property type="entry name" value="Transposase_mutator"/>
</dbReference>
<evidence type="ECO:0000256" key="5">
    <source>
        <dbReference type="ARBA" id="ARBA00023172"/>
    </source>
</evidence>
<name>A0A839DSI3_9PSEU</name>
<gene>
    <name evidence="6" type="ORF">FHX42_001362</name>
</gene>
<dbReference type="AlphaFoldDB" id="A0A839DSI3"/>
<evidence type="ECO:0000313" key="6">
    <source>
        <dbReference type="EMBL" id="MBA8824033.1"/>
    </source>
</evidence>
<evidence type="ECO:0000313" key="7">
    <source>
        <dbReference type="Proteomes" id="UP000569329"/>
    </source>
</evidence>
<sequence length="70" mass="7975">MKLFTKNVLETALNEEMTEHLGHEPNRADAERESTNIRNGTRTRTVMSDAVGEVEVAVPRDREVPSIRRL</sequence>
<dbReference type="GO" id="GO:0006313">
    <property type="term" value="P:DNA transposition"/>
    <property type="evidence" value="ECO:0007669"/>
    <property type="project" value="InterPro"/>
</dbReference>
<evidence type="ECO:0000256" key="1">
    <source>
        <dbReference type="ARBA" id="ARBA00002190"/>
    </source>
</evidence>
<keyword evidence="4" id="KW-0238">DNA-binding</keyword>
<comment type="similarity">
    <text evidence="2">Belongs to the transposase mutator family.</text>
</comment>
<reference evidence="6 7" key="1">
    <citation type="submission" date="2020-07" db="EMBL/GenBank/DDBJ databases">
        <title>Sequencing the genomes of 1000 actinobacteria strains.</title>
        <authorList>
            <person name="Klenk H.-P."/>
        </authorList>
    </citation>
    <scope>NUCLEOTIDE SEQUENCE [LARGE SCALE GENOMIC DNA]</scope>
    <source>
        <strain evidence="6 7">DSM 45975</strain>
    </source>
</reference>
<comment type="caution">
    <text evidence="6">The sequence shown here is derived from an EMBL/GenBank/DDBJ whole genome shotgun (WGS) entry which is preliminary data.</text>
</comment>
<evidence type="ECO:0000256" key="4">
    <source>
        <dbReference type="ARBA" id="ARBA00023125"/>
    </source>
</evidence>
<evidence type="ECO:0000256" key="3">
    <source>
        <dbReference type="ARBA" id="ARBA00022578"/>
    </source>
</evidence>
<dbReference type="GO" id="GO:0004803">
    <property type="term" value="F:transposase activity"/>
    <property type="evidence" value="ECO:0007669"/>
    <property type="project" value="InterPro"/>
</dbReference>
<comment type="function">
    <text evidence="1">Required for the transposition of the insertion element.</text>
</comment>